<name>J3K9E5_COCIM</name>
<dbReference type="KEGG" id="cim:CIMG_06996"/>
<feature type="region of interest" description="Disordered" evidence="1">
    <location>
        <begin position="95"/>
        <end position="128"/>
    </location>
</feature>
<evidence type="ECO:0000256" key="1">
    <source>
        <dbReference type="SAM" id="MobiDB-lite"/>
    </source>
</evidence>
<keyword evidence="3" id="KW-1185">Reference proteome</keyword>
<gene>
    <name evidence="2" type="ORF">CIMG_06996</name>
</gene>
<dbReference type="Proteomes" id="UP000001261">
    <property type="component" value="Unassembled WGS sequence"/>
</dbReference>
<dbReference type="VEuPathDB" id="FungiDB:CIMG_06996"/>
<evidence type="ECO:0000313" key="3">
    <source>
        <dbReference type="Proteomes" id="UP000001261"/>
    </source>
</evidence>
<dbReference type="GeneID" id="4560903"/>
<sequence>MPAQMLSLDRRLIECILHAKCRGFDPVWVSSRHRGFVDNEDAALTSSNRLFYIWISITSTNQNGQRDGRVSSLALRLVEALATVDSRPFRERKAWTTEAPLTSKERLSSPGRRLSREDSLPLSGGSSF</sequence>
<proteinExistence type="predicted"/>
<accession>J3K9E5</accession>
<dbReference type="AlphaFoldDB" id="J3K9E5"/>
<dbReference type="EMBL" id="GG704912">
    <property type="protein sequence ID" value="EAS31517.3"/>
    <property type="molecule type" value="Genomic_DNA"/>
</dbReference>
<organism evidence="2 3">
    <name type="scientific">Coccidioides immitis (strain RS)</name>
    <name type="common">Valley fever fungus</name>
    <dbReference type="NCBI Taxonomy" id="246410"/>
    <lineage>
        <taxon>Eukaryota</taxon>
        <taxon>Fungi</taxon>
        <taxon>Dikarya</taxon>
        <taxon>Ascomycota</taxon>
        <taxon>Pezizomycotina</taxon>
        <taxon>Eurotiomycetes</taxon>
        <taxon>Eurotiomycetidae</taxon>
        <taxon>Onygenales</taxon>
        <taxon>Onygenaceae</taxon>
        <taxon>Coccidioides</taxon>
    </lineage>
</organism>
<protein>
    <submittedName>
        <fullName evidence="2">Uncharacterized protein</fullName>
    </submittedName>
</protein>
<reference evidence="3" key="1">
    <citation type="journal article" date="2009" name="Genome Res.">
        <title>Comparative genomic analyses of the human fungal pathogens Coccidioides and their relatives.</title>
        <authorList>
            <person name="Sharpton T.J."/>
            <person name="Stajich J.E."/>
            <person name="Rounsley S.D."/>
            <person name="Gardner M.J."/>
            <person name="Wortman J.R."/>
            <person name="Jordar V.S."/>
            <person name="Maiti R."/>
            <person name="Kodira C.D."/>
            <person name="Neafsey D.E."/>
            <person name="Zeng Q."/>
            <person name="Hung C.-Y."/>
            <person name="McMahan C."/>
            <person name="Muszewska A."/>
            <person name="Grynberg M."/>
            <person name="Mandel M.A."/>
            <person name="Kellner E.M."/>
            <person name="Barker B.M."/>
            <person name="Galgiani J.N."/>
            <person name="Orbach M.J."/>
            <person name="Kirkland T.N."/>
            <person name="Cole G.T."/>
            <person name="Henn M.R."/>
            <person name="Birren B.W."/>
            <person name="Taylor J.W."/>
        </authorList>
    </citation>
    <scope>NUCLEOTIDE SEQUENCE [LARGE SCALE GENOMIC DNA]</scope>
    <source>
        <strain evidence="3">RS</strain>
    </source>
</reference>
<evidence type="ECO:0000313" key="2">
    <source>
        <dbReference type="EMBL" id="EAS31517.3"/>
    </source>
</evidence>
<dbReference type="RefSeq" id="XP_001243100.2">
    <property type="nucleotide sequence ID" value="XM_001243099.2"/>
</dbReference>
<dbReference type="InParanoid" id="J3K9E5"/>
<reference evidence="3" key="2">
    <citation type="journal article" date="2010" name="Genome Res.">
        <title>Population genomic sequencing of Coccidioides fungi reveals recent hybridization and transposon control.</title>
        <authorList>
            <person name="Neafsey D.E."/>
            <person name="Barker B.M."/>
            <person name="Sharpton T.J."/>
            <person name="Stajich J.E."/>
            <person name="Park D.J."/>
            <person name="Whiston E."/>
            <person name="Hung C.-Y."/>
            <person name="McMahan C."/>
            <person name="White J."/>
            <person name="Sykes S."/>
            <person name="Heiman D."/>
            <person name="Young S."/>
            <person name="Zeng Q."/>
            <person name="Abouelleil A."/>
            <person name="Aftuck L."/>
            <person name="Bessette D."/>
            <person name="Brown A."/>
            <person name="FitzGerald M."/>
            <person name="Lui A."/>
            <person name="Macdonald J.P."/>
            <person name="Priest M."/>
            <person name="Orbach M.J."/>
            <person name="Galgiani J.N."/>
            <person name="Kirkland T.N."/>
            <person name="Cole G.T."/>
            <person name="Birren B.W."/>
            <person name="Henn M.R."/>
            <person name="Taylor J.W."/>
            <person name="Rounsley S.D."/>
        </authorList>
    </citation>
    <scope>GENOME REANNOTATION</scope>
    <source>
        <strain evidence="3">RS</strain>
    </source>
</reference>